<accession>A0ACA9SSY6</accession>
<organism evidence="1 2">
    <name type="scientific">Racocetra persica</name>
    <dbReference type="NCBI Taxonomy" id="160502"/>
    <lineage>
        <taxon>Eukaryota</taxon>
        <taxon>Fungi</taxon>
        <taxon>Fungi incertae sedis</taxon>
        <taxon>Mucoromycota</taxon>
        <taxon>Glomeromycotina</taxon>
        <taxon>Glomeromycetes</taxon>
        <taxon>Diversisporales</taxon>
        <taxon>Gigasporaceae</taxon>
        <taxon>Racocetra</taxon>
    </lineage>
</organism>
<evidence type="ECO:0000313" key="2">
    <source>
        <dbReference type="Proteomes" id="UP000789920"/>
    </source>
</evidence>
<keyword evidence="2" id="KW-1185">Reference proteome</keyword>
<proteinExistence type="predicted"/>
<dbReference type="EMBL" id="CAJVQC010159689">
    <property type="protein sequence ID" value="CAG8848202.1"/>
    <property type="molecule type" value="Genomic_DNA"/>
</dbReference>
<protein>
    <submittedName>
        <fullName evidence="1">28033_t:CDS:1</fullName>
    </submittedName>
</protein>
<evidence type="ECO:0000313" key="1">
    <source>
        <dbReference type="EMBL" id="CAG8848202.1"/>
    </source>
</evidence>
<dbReference type="Proteomes" id="UP000789920">
    <property type="component" value="Unassembled WGS sequence"/>
</dbReference>
<feature type="non-terminal residue" evidence="1">
    <location>
        <position position="1"/>
    </location>
</feature>
<comment type="caution">
    <text evidence="1">The sequence shown here is derived from an EMBL/GenBank/DDBJ whole genome shotgun (WGS) entry which is preliminary data.</text>
</comment>
<reference evidence="1" key="1">
    <citation type="submission" date="2021-06" db="EMBL/GenBank/DDBJ databases">
        <authorList>
            <person name="Kallberg Y."/>
            <person name="Tangrot J."/>
            <person name="Rosling A."/>
        </authorList>
    </citation>
    <scope>NUCLEOTIDE SEQUENCE</scope>
    <source>
        <strain evidence="1">MA461A</strain>
    </source>
</reference>
<sequence length="85" mass="9624">KIIFRSFNQLVAASIVDESYSSNEDIYDAILTTLFPITFVVLLKVKDDPKSSKNILLPLLDDILYNIIAWGIPLIVSFVYEDMLA</sequence>
<feature type="non-terminal residue" evidence="1">
    <location>
        <position position="85"/>
    </location>
</feature>
<gene>
    <name evidence="1" type="ORF">RPERSI_LOCUS35001</name>
</gene>
<name>A0ACA9SSY6_9GLOM</name>